<dbReference type="AlphaFoldDB" id="A0A4R8ZTI2"/>
<gene>
    <name evidence="1" type="ORF">E3T55_19900</name>
</gene>
<dbReference type="OrthoDB" id="4381340at2"/>
<dbReference type="EMBL" id="SOHE01000091">
    <property type="protein sequence ID" value="TFD44825.1"/>
    <property type="molecule type" value="Genomic_DNA"/>
</dbReference>
<dbReference type="Proteomes" id="UP000297447">
    <property type="component" value="Unassembled WGS sequence"/>
</dbReference>
<sequence length="135" mass="15688">MSNESRVIDPVTQVELPVPAYGTPERAIRRAALKRDGLLRAIRFYPDYTHPWPLWDESGDVSAEDLGLSDALRQDLLCWGDEWDTTYRNDTGWPSLAARDVWMNEGDDLAERVQREVWDIADVRTEHRGFQEFRP</sequence>
<comment type="caution">
    <text evidence="1">The sequence shown here is derived from an EMBL/GenBank/DDBJ whole genome shotgun (WGS) entry which is preliminary data.</text>
</comment>
<accession>A0A4R8ZTI2</accession>
<proteinExistence type="predicted"/>
<keyword evidence="2" id="KW-1185">Reference proteome</keyword>
<name>A0A4R8ZTI2_9MICO</name>
<dbReference type="RefSeq" id="WP_134521347.1">
    <property type="nucleotide sequence ID" value="NZ_SOHE01000091.1"/>
</dbReference>
<organism evidence="1 2">
    <name type="scientific">Cryobacterium frigoriphilum</name>
    <dbReference type="NCBI Taxonomy" id="1259150"/>
    <lineage>
        <taxon>Bacteria</taxon>
        <taxon>Bacillati</taxon>
        <taxon>Actinomycetota</taxon>
        <taxon>Actinomycetes</taxon>
        <taxon>Micrococcales</taxon>
        <taxon>Microbacteriaceae</taxon>
        <taxon>Cryobacterium</taxon>
    </lineage>
</organism>
<reference evidence="1 2" key="1">
    <citation type="submission" date="2019-03" db="EMBL/GenBank/DDBJ databases">
        <title>Genomics of glacier-inhabiting Cryobacterium strains.</title>
        <authorList>
            <person name="Liu Q."/>
            <person name="Xin Y.-H."/>
        </authorList>
    </citation>
    <scope>NUCLEOTIDE SEQUENCE [LARGE SCALE GENOMIC DNA]</scope>
    <source>
        <strain evidence="1 2">Hh14</strain>
    </source>
</reference>
<protein>
    <submittedName>
        <fullName evidence="1">Uncharacterized protein</fullName>
    </submittedName>
</protein>
<evidence type="ECO:0000313" key="1">
    <source>
        <dbReference type="EMBL" id="TFD44825.1"/>
    </source>
</evidence>
<evidence type="ECO:0000313" key="2">
    <source>
        <dbReference type="Proteomes" id="UP000297447"/>
    </source>
</evidence>